<dbReference type="Proteomes" id="UP000316621">
    <property type="component" value="Chromosome 3"/>
</dbReference>
<protein>
    <submittedName>
        <fullName evidence="1">Uncharacterized protein</fullName>
    </submittedName>
</protein>
<evidence type="ECO:0000313" key="1">
    <source>
        <dbReference type="EMBL" id="RZC54883.1"/>
    </source>
</evidence>
<dbReference type="Gramene" id="RZC54883">
    <property type="protein sequence ID" value="RZC54883"/>
    <property type="gene ID" value="C5167_013734"/>
</dbReference>
<organism evidence="1 2">
    <name type="scientific">Papaver somniferum</name>
    <name type="common">Opium poppy</name>
    <dbReference type="NCBI Taxonomy" id="3469"/>
    <lineage>
        <taxon>Eukaryota</taxon>
        <taxon>Viridiplantae</taxon>
        <taxon>Streptophyta</taxon>
        <taxon>Embryophyta</taxon>
        <taxon>Tracheophyta</taxon>
        <taxon>Spermatophyta</taxon>
        <taxon>Magnoliopsida</taxon>
        <taxon>Ranunculales</taxon>
        <taxon>Papaveraceae</taxon>
        <taxon>Papaveroideae</taxon>
        <taxon>Papaver</taxon>
    </lineage>
</organism>
<name>A0A4Y7J178_PAPSO</name>
<gene>
    <name evidence="1" type="ORF">C5167_013734</name>
</gene>
<reference evidence="1 2" key="1">
    <citation type="journal article" date="2018" name="Science">
        <title>The opium poppy genome and morphinan production.</title>
        <authorList>
            <person name="Guo L."/>
            <person name="Winzer T."/>
            <person name="Yang X."/>
            <person name="Li Y."/>
            <person name="Ning Z."/>
            <person name="He Z."/>
            <person name="Teodor R."/>
            <person name="Lu Y."/>
            <person name="Bowser T.A."/>
            <person name="Graham I.A."/>
            <person name="Ye K."/>
        </authorList>
    </citation>
    <scope>NUCLEOTIDE SEQUENCE [LARGE SCALE GENOMIC DNA]</scope>
    <source>
        <strain evidence="2">cv. HN1</strain>
        <tissue evidence="1">Leaves</tissue>
    </source>
</reference>
<dbReference type="AlphaFoldDB" id="A0A4Y7J178"/>
<accession>A0A4Y7J178</accession>
<keyword evidence="2" id="KW-1185">Reference proteome</keyword>
<proteinExistence type="predicted"/>
<sequence>MHRETRLILHYANAANKLATNFGPSAAPYLTPPVHRMALHLQANLLQLPDILLPPTIPTYSLYSYISSSTARNILLLTRPIHGTIPTTSLLR</sequence>
<evidence type="ECO:0000313" key="2">
    <source>
        <dbReference type="Proteomes" id="UP000316621"/>
    </source>
</evidence>
<dbReference type="EMBL" id="CM010717">
    <property type="protein sequence ID" value="RZC54883.1"/>
    <property type="molecule type" value="Genomic_DNA"/>
</dbReference>